<organism evidence="1 2">
    <name type="scientific">Allotamlana fucoidanivorans</name>
    <dbReference type="NCBI Taxonomy" id="2583814"/>
    <lineage>
        <taxon>Bacteria</taxon>
        <taxon>Pseudomonadati</taxon>
        <taxon>Bacteroidota</taxon>
        <taxon>Flavobacteriia</taxon>
        <taxon>Flavobacteriales</taxon>
        <taxon>Flavobacteriaceae</taxon>
        <taxon>Allotamlana</taxon>
    </lineage>
</organism>
<evidence type="ECO:0000313" key="2">
    <source>
        <dbReference type="Proteomes" id="UP000308713"/>
    </source>
</evidence>
<reference evidence="1 2" key="1">
    <citation type="submission" date="2019-05" db="EMBL/GenBank/DDBJ databases">
        <title>Tamlana fucoidanivorans sp. nov., isolated from the surface of algae collected from Fujian province in China.</title>
        <authorList>
            <person name="Li J."/>
        </authorList>
    </citation>
    <scope>NUCLEOTIDE SEQUENCE [LARGE SCALE GENOMIC DNA]</scope>
    <source>
        <strain evidence="1 2">CW2-9</strain>
    </source>
</reference>
<name>A0A5C4SI07_9FLAO</name>
<dbReference type="Proteomes" id="UP000308713">
    <property type="component" value="Unassembled WGS sequence"/>
</dbReference>
<proteinExistence type="predicted"/>
<dbReference type="RefSeq" id="WP_139698027.1">
    <property type="nucleotide sequence ID" value="NZ_CP074074.1"/>
</dbReference>
<dbReference type="EMBL" id="VDCS01000011">
    <property type="protein sequence ID" value="TNJ43110.1"/>
    <property type="molecule type" value="Genomic_DNA"/>
</dbReference>
<keyword evidence="2" id="KW-1185">Reference proteome</keyword>
<evidence type="ECO:0000313" key="1">
    <source>
        <dbReference type="EMBL" id="TNJ43110.1"/>
    </source>
</evidence>
<accession>A0A5C4SI07</accession>
<dbReference type="OrthoDB" id="1144002at2"/>
<dbReference type="Gene3D" id="2.60.40.1820">
    <property type="match status" value="1"/>
</dbReference>
<dbReference type="AlphaFoldDB" id="A0A5C4SI07"/>
<dbReference type="PROSITE" id="PS51257">
    <property type="entry name" value="PROKAR_LIPOPROTEIN"/>
    <property type="match status" value="1"/>
</dbReference>
<comment type="caution">
    <text evidence="1">The sequence shown here is derived from an EMBL/GenBank/DDBJ whole genome shotgun (WGS) entry which is preliminary data.</text>
</comment>
<protein>
    <submittedName>
        <fullName evidence="1">Uncharacterized protein</fullName>
    </submittedName>
</protein>
<sequence>MKKLIILSTYLLFSACTITEKPEFKGIENIDVLESTSKHFIIRADAVFLNPNDVGGKLKTDEIKVFINNNEMALVSTEAFNVPSKKEFKIPLKTSISKDSLFSNKNLSGLINSLFSKKVAVRYTGTIDYTILGFSHSYNIDKTEEIKIKY</sequence>
<gene>
    <name evidence="1" type="ORF">FGF67_12165</name>
</gene>